<accession>A0A0N5BM25</accession>
<sequence length="145" mass="16701">MFSKNLPLSFNFGYLGATVAHEMLHAFDSGNYNRTLEGGNKNIFNVTQIAYMKHLESIGNKDSAIPTHANTFTREQLFFISFAINRCDYKNEEKLKSQINTDNHVPAEIRTNVALSNYKPFSDVFKCPVNSRMNPKYKCELWKNH</sequence>
<keyword evidence="2" id="KW-1185">Reference proteome</keyword>
<dbReference type="PANTHER" id="PTHR11733">
    <property type="entry name" value="ZINC METALLOPROTEASE FAMILY M13 NEPRILYSIN-RELATED"/>
    <property type="match status" value="1"/>
</dbReference>
<feature type="domain" description="Peptidase M13 C-terminal" evidence="1">
    <location>
        <begin position="2"/>
        <end position="37"/>
    </location>
</feature>
<dbReference type="Pfam" id="PF01431">
    <property type="entry name" value="Peptidase_M13"/>
    <property type="match status" value="2"/>
</dbReference>
<dbReference type="InterPro" id="IPR024079">
    <property type="entry name" value="MetalloPept_cat_dom_sf"/>
</dbReference>
<dbReference type="PANTHER" id="PTHR11733:SF241">
    <property type="entry name" value="GH26575P-RELATED"/>
    <property type="match status" value="1"/>
</dbReference>
<name>A0A0N5BM25_STREA</name>
<dbReference type="InterPro" id="IPR018497">
    <property type="entry name" value="Peptidase_M13_C"/>
</dbReference>
<proteinExistence type="predicted"/>
<dbReference type="GO" id="GO:0005886">
    <property type="term" value="C:plasma membrane"/>
    <property type="evidence" value="ECO:0007669"/>
    <property type="project" value="TreeGrafter"/>
</dbReference>
<dbReference type="GO" id="GO:0004222">
    <property type="term" value="F:metalloendopeptidase activity"/>
    <property type="evidence" value="ECO:0007669"/>
    <property type="project" value="InterPro"/>
</dbReference>
<reference evidence="3" key="1">
    <citation type="submission" date="2017-02" db="UniProtKB">
        <authorList>
            <consortium name="WormBaseParasite"/>
        </authorList>
    </citation>
    <scope>IDENTIFICATION</scope>
</reference>
<feature type="domain" description="Peptidase M13 C-terminal" evidence="1">
    <location>
        <begin position="48"/>
        <end position="141"/>
    </location>
</feature>
<evidence type="ECO:0000313" key="2">
    <source>
        <dbReference type="Proteomes" id="UP000046392"/>
    </source>
</evidence>
<dbReference type="GO" id="GO:0016485">
    <property type="term" value="P:protein processing"/>
    <property type="evidence" value="ECO:0007669"/>
    <property type="project" value="TreeGrafter"/>
</dbReference>
<dbReference type="InterPro" id="IPR000718">
    <property type="entry name" value="Peptidase_M13"/>
</dbReference>
<dbReference type="Proteomes" id="UP000046392">
    <property type="component" value="Unplaced"/>
</dbReference>
<evidence type="ECO:0000259" key="1">
    <source>
        <dbReference type="Pfam" id="PF01431"/>
    </source>
</evidence>
<dbReference type="Gene3D" id="3.40.390.10">
    <property type="entry name" value="Collagenase (Catalytic Domain)"/>
    <property type="match status" value="2"/>
</dbReference>
<dbReference type="WBParaSite" id="SPAL_0000697000.1">
    <property type="protein sequence ID" value="SPAL_0000697000.1"/>
    <property type="gene ID" value="SPAL_0000697000"/>
</dbReference>
<organism evidence="2 3">
    <name type="scientific">Strongyloides papillosus</name>
    <name type="common">Intestinal threadworm</name>
    <dbReference type="NCBI Taxonomy" id="174720"/>
    <lineage>
        <taxon>Eukaryota</taxon>
        <taxon>Metazoa</taxon>
        <taxon>Ecdysozoa</taxon>
        <taxon>Nematoda</taxon>
        <taxon>Chromadorea</taxon>
        <taxon>Rhabditida</taxon>
        <taxon>Tylenchina</taxon>
        <taxon>Panagrolaimomorpha</taxon>
        <taxon>Strongyloidoidea</taxon>
        <taxon>Strongyloididae</taxon>
        <taxon>Strongyloides</taxon>
    </lineage>
</organism>
<dbReference type="AlphaFoldDB" id="A0A0N5BM25"/>
<protein>
    <submittedName>
        <fullName evidence="3">Peptidase_M13 domain-containing protein</fullName>
    </submittedName>
</protein>
<evidence type="ECO:0000313" key="3">
    <source>
        <dbReference type="WBParaSite" id="SPAL_0000697000.1"/>
    </source>
</evidence>
<dbReference type="SUPFAM" id="SSF55486">
    <property type="entry name" value="Metalloproteases ('zincins'), catalytic domain"/>
    <property type="match status" value="1"/>
</dbReference>
<dbReference type="PROSITE" id="PS51885">
    <property type="entry name" value="NEPRILYSIN"/>
    <property type="match status" value="1"/>
</dbReference>